<feature type="compositionally biased region" description="Basic and acidic residues" evidence="8">
    <location>
        <begin position="1948"/>
        <end position="1957"/>
    </location>
</feature>
<dbReference type="InterPro" id="IPR013783">
    <property type="entry name" value="Ig-like_fold"/>
</dbReference>
<dbReference type="Proteomes" id="UP001107558">
    <property type="component" value="Chromosome 2"/>
</dbReference>
<dbReference type="InterPro" id="IPR003599">
    <property type="entry name" value="Ig_sub"/>
</dbReference>
<dbReference type="InterPro" id="IPR036179">
    <property type="entry name" value="Ig-like_dom_sf"/>
</dbReference>
<dbReference type="FunFam" id="2.60.40.10:FF:000425">
    <property type="entry name" value="Myosin light chain kinase"/>
    <property type="match status" value="2"/>
</dbReference>
<dbReference type="GO" id="GO:0005737">
    <property type="term" value="C:cytoplasm"/>
    <property type="evidence" value="ECO:0007669"/>
    <property type="project" value="UniProtKB-SubCell"/>
</dbReference>
<dbReference type="OrthoDB" id="2152335at2759"/>
<feature type="domain" description="Ig-like" evidence="9">
    <location>
        <begin position="519"/>
        <end position="607"/>
    </location>
</feature>
<dbReference type="SUPFAM" id="SSF48726">
    <property type="entry name" value="Immunoglobulin"/>
    <property type="match status" value="9"/>
</dbReference>
<evidence type="ECO:0000256" key="6">
    <source>
        <dbReference type="ARBA" id="ARBA00023319"/>
    </source>
</evidence>
<feature type="region of interest" description="Disordered" evidence="8">
    <location>
        <begin position="2641"/>
        <end position="2681"/>
    </location>
</feature>
<dbReference type="SUPFAM" id="SSF46966">
    <property type="entry name" value="Spectrin repeat"/>
    <property type="match status" value="1"/>
</dbReference>
<dbReference type="InterPro" id="IPR003598">
    <property type="entry name" value="Ig_sub2"/>
</dbReference>
<evidence type="ECO:0000256" key="4">
    <source>
        <dbReference type="ARBA" id="ARBA00022729"/>
    </source>
</evidence>
<dbReference type="Gene3D" id="1.20.58.60">
    <property type="match status" value="1"/>
</dbReference>
<gene>
    <name evidence="10" type="ORF">PVAND_007453</name>
</gene>
<dbReference type="PROSITE" id="PS50835">
    <property type="entry name" value="IG_LIKE"/>
    <property type="match status" value="8"/>
</dbReference>
<feature type="compositionally biased region" description="Low complexity" evidence="8">
    <location>
        <begin position="2528"/>
        <end position="2540"/>
    </location>
</feature>
<dbReference type="PANTHER" id="PTHR45080">
    <property type="entry name" value="CONTACTIN 5"/>
    <property type="match status" value="1"/>
</dbReference>
<dbReference type="InterPro" id="IPR007110">
    <property type="entry name" value="Ig-like_dom"/>
</dbReference>
<evidence type="ECO:0000313" key="10">
    <source>
        <dbReference type="EMBL" id="KAG5677721.1"/>
    </source>
</evidence>
<keyword evidence="7" id="KW-0175">Coiled coil</keyword>
<sequence length="2918" mass="329810">MKQVAEPYLQVDRAASCIEKTLEAFGSRQLEISGIWEKFTSEKEITILLDRIMAENIDTLSLTAKIEDELYPIIATSEELPKDLIRFVENKLKSVTNEIQQSEIELSQRIDKVDKIEVNDQASIDKIVQVKNNLNSIKTKLFTINADYHELVDNVLSFLRSYQEIYENIRDYFSVRDQKSNAAPVGGENVANLIRDYETFKNNTMESFRSLLAQSEKLIDRIKMQEPPGAKEHDTDKIITLLERLRTYFETNASSENSELKRQYFITEFEKMLKDLNDNISDLRLQYIDMSDKFGDSAAACKVASLSYEYFERNVDLLNKRIENFINSYGANNISYPDAKPYVDDELKKLQKRWEDFKNQSSKLKSTLQQAQQYFNLLDIVDTRYHKTYTFLVNSVNMRKDELKTSVAAFELIDELEKYVLDNKQLQLDDLKKLSQLSKEVFGYDKTETLYADNVFIFQSFEKMKSDIVELVKDLKKKEDPVAMINEIDSNILVIESTEEAMKQENVHEIVPVIENSPPKFLRYLESAEVIEGDSFVFECILSGYPVPNVQWLKYNSPITSGQNYKISFNNGRCRLEIPQVTASDAAVFSCIASNVVGTSQTTANLIVKQREEMQPLTPPSFLRVLQNAYTNEKSSFEFNCLVDGNPLPTVQWFKNDKCIDNDINYNITYNNGNAILRIPSVRLEDQGVFTIKASNQVGQNECSAIFSVEAVEKHMKPTVKSPLSNVMTRAGQKITLKCDIIGKPRPEIYVMHNGKQLVGHDVNLQYDGETVKLIIPEASTAAHSGIYRIIARNIAGEESTECFVSIEEENQKVPPSIQQPLKDISVFEGKSILLEAIIVGQPEPEVIWLHNNQPVKESNDIQLYFQGDNCTLYISEAFIEDAGVYKIIAINSAGEASSECHVSVTPLNILEPAIRPPPERLVSSGMPPKFEKLLTDILANAGETIELECCLASGPLPEIKWYLNNKEINYNDRIQPIANEDGTLKLILRNISPDDKGVYTVKATNSTGVAKCFMHLIVKSVANTASETNVFKGDVPEQLVCPTFKELFADRSVNYGDSTKFECIVHGKPQPKIKWLFNDMPVHGRDFLISTSGDRQVLTIPKVTPATVGRISCIAENDAGKATCVAVLTGSGIPLTTEHEFSTQEDTTGSSYISMQKHVTTTTTTKNVYGNGIAPQSQFHSTTEQVDSSYKKVGDSTPEISESKKFEEVRESSNEPPQTFAQKLLNFSKNDLSEKHESIIAQSGQITTGKPIRRNVAPRFVSPLIGKIVDQGVDVVIEGIVDGYPVPNVEFKKNDEELVAVPGKIKISYNLNKVVIKLFNVTTKDAGRYSAIAKNDAGSATSTADLVVKKSIFPPVFGRRLQAQVVKKGDRVIMDCEITGTPEPQVSWYKDDRPIAMGSISEHKITQLGNCHKLIIESVKVEDAGKYMVKAENSGGEAQSIADFMVLESQPDRMVEVTKTVVFSDLPSDQIKTDPLLDQSKLPQQQNGFAAHQEISSKAQLGSSTESKVITETTRTTSATVRLEHKPTFNDFPPLTLSQRTQTPTIPLVSEGTTIDKELKVEQQTESTQTNGSSVPFPFAHQEPIIQPSQVEPVRKSALDFFENNLKNLPPLSEEKYTRFEDAVKSNKTYVHKQQEIKEQFHNKLSDDLSFFNLKPEEPPEMGFMPKTQPAVQPEKIVERVKKLEEKHQSAETPLSGTVYPTQGYRREEKFEKKEFITTKSTSPYPQKPISPAPTYMPQVNRDQLKPEPQMNRSASPKPSMEGVNMEKLWAMKPKSPEPFSQSYSQQQTFSHEHKSSFVAYSTQKVQKEEFIKPIEPPKERFVPIQPPKEQFIPVQPPKEQFIPVQSYQPAVQPQQQEEMPKTSIRDTKSFFEQKIKEEEVKATPVSDLKAPGLVKQFAKPMVPLIPDNYDLGIEPGEAPEICYAPKPVLERKQSYVEKIEKSLEQNIEKEPDRVPRGGVRILPSRQTPQRHLSQSPQRHQTPKSFYGQQEPESIAREVPIAKEVPIIPVQMPAIQPEPFKPAVIQPEPFMTQSQQFETKEFHSEIKKETISDNLQGYRHVEPPKFLQRGKSSEPGYIPPPSFAQPFIATETKSQSVTREVPITVQKQEPVKKAPQPKLFQPTAPPTVQQQQQPIYQTVPPVQPLYQTPPATQPIYQVPQPKQIIKPSVVKAQNFGEFITETHQTQSSSLYRNFVKSEQTLDSSESYFQRIGSPKTVQQQPSQPQQITKKPDQSQESKSTQMMKNISMTTKQIKVNEEPIVVPVNIQSSSQTHYTSMSSSESKYDEKIQPIWRPSSEHTYKPVTPNLPQTPTQHFVSSHVSPPAPSAFETPLQYSGTTRPKFEPIDKPIPVQHIKKVEQKQPKVFKPTPVTPLKSSHSNYIENSSQQSNQMKSYYYTTPPQTTTYYTAITGQPVHNAVAHETSNTMHMKESTEKSHRVVNITQTRRVISLDPKKEEEKLEPFPFSPEPQTYYSKQRVPPPPTPTKFIPGEFRESDYDSELESTRIRPIWTPSQGTSHENYQYRRVRPPSSCRSSSVPPSTRNYERVMTPMEFDTAPVIMPTRIKIESPSLKTPQQYFASALYRDQAKSGQTQYVKKQPTHPINITRDDIGIQKTSFTDHASSMNTAFKTKAHQFMKDVITDQNKQPQKPILKKTTSLGDGQQQGGSQAYREESRVSQYGTKHVDPDTGIIYFKYDFGYEFGVIFQDGKKIVGGRRSSDEQPKRILPQRTSDIEVPVIHERTGRASVVSFGATTPIEFERLEKAKKRYSLPTTNDLRFSPRSGTFQASDYSLNNSYDRSGSNTPLNIVNPQKQAPPKNAPMFITPLKDIAVVAGQTARFECIVQCDPHTVYWTKNGQHLENSLKHQIEYRNGVCRVTIPQASKDDAGTYECIAQNNLGIETTSAMLIIPGDKRGYRVY</sequence>
<feature type="region of interest" description="Disordered" evidence="8">
    <location>
        <begin position="1715"/>
        <end position="1742"/>
    </location>
</feature>
<evidence type="ECO:0000313" key="11">
    <source>
        <dbReference type="Proteomes" id="UP001107558"/>
    </source>
</evidence>
<dbReference type="FunFam" id="2.60.40.10:FF:001151">
    <property type="entry name" value="Uncharacterized protein, isoform F"/>
    <property type="match status" value="1"/>
</dbReference>
<dbReference type="GO" id="GO:0007156">
    <property type="term" value="P:homophilic cell adhesion via plasma membrane adhesion molecules"/>
    <property type="evidence" value="ECO:0007669"/>
    <property type="project" value="TreeGrafter"/>
</dbReference>
<feature type="region of interest" description="Disordered" evidence="8">
    <location>
        <begin position="2455"/>
        <end position="2491"/>
    </location>
</feature>
<comment type="subcellular location">
    <subcellularLocation>
        <location evidence="1">Cytoplasm</location>
    </subcellularLocation>
</comment>
<dbReference type="Pfam" id="PF07679">
    <property type="entry name" value="I-set"/>
    <property type="match status" value="9"/>
</dbReference>
<dbReference type="FunFam" id="2.60.40.10:FF:000080">
    <property type="entry name" value="Myosin light chain kinase, smooth muscle"/>
    <property type="match status" value="2"/>
</dbReference>
<evidence type="ECO:0000256" key="1">
    <source>
        <dbReference type="ARBA" id="ARBA00004496"/>
    </source>
</evidence>
<name>A0A9J6C6K3_POLVA</name>
<organism evidence="10 11">
    <name type="scientific">Polypedilum vanderplanki</name>
    <name type="common">Sleeping chironomid midge</name>
    <dbReference type="NCBI Taxonomy" id="319348"/>
    <lineage>
        <taxon>Eukaryota</taxon>
        <taxon>Metazoa</taxon>
        <taxon>Ecdysozoa</taxon>
        <taxon>Arthropoda</taxon>
        <taxon>Hexapoda</taxon>
        <taxon>Insecta</taxon>
        <taxon>Pterygota</taxon>
        <taxon>Neoptera</taxon>
        <taxon>Endopterygota</taxon>
        <taxon>Diptera</taxon>
        <taxon>Nematocera</taxon>
        <taxon>Chironomoidea</taxon>
        <taxon>Chironomidae</taxon>
        <taxon>Chironominae</taxon>
        <taxon>Polypedilum</taxon>
        <taxon>Polypedilum</taxon>
    </lineage>
</organism>
<keyword evidence="6" id="KW-0393">Immunoglobulin domain</keyword>
<keyword evidence="5" id="KW-1015">Disulfide bond</keyword>
<feature type="region of interest" description="Disordered" evidence="8">
    <location>
        <begin position="2095"/>
        <end position="2133"/>
    </location>
</feature>
<feature type="region of interest" description="Disordered" evidence="8">
    <location>
        <begin position="1948"/>
        <end position="1996"/>
    </location>
</feature>
<accession>A0A9J6C6K3</accession>
<evidence type="ECO:0000259" key="9">
    <source>
        <dbReference type="PROSITE" id="PS50835"/>
    </source>
</evidence>
<feature type="compositionally biased region" description="Basic and acidic residues" evidence="8">
    <location>
        <begin position="1202"/>
        <end position="1214"/>
    </location>
</feature>
<feature type="region of interest" description="Disordered" evidence="8">
    <location>
        <begin position="1486"/>
        <end position="1519"/>
    </location>
</feature>
<feature type="region of interest" description="Disordered" evidence="8">
    <location>
        <begin position="2510"/>
        <end position="2542"/>
    </location>
</feature>
<feature type="domain" description="Ig-like" evidence="9">
    <location>
        <begin position="1043"/>
        <end position="1130"/>
    </location>
</feature>
<evidence type="ECO:0000256" key="2">
    <source>
        <dbReference type="ARBA" id="ARBA00006692"/>
    </source>
</evidence>
<feature type="region of interest" description="Disordered" evidence="8">
    <location>
        <begin position="1174"/>
        <end position="1219"/>
    </location>
</feature>
<dbReference type="GO" id="GO:0005886">
    <property type="term" value="C:plasma membrane"/>
    <property type="evidence" value="ECO:0007669"/>
    <property type="project" value="TreeGrafter"/>
</dbReference>
<comment type="caution">
    <text evidence="10">The sequence shown here is derived from an EMBL/GenBank/DDBJ whole genome shotgun (WGS) entry which is preliminary data.</text>
</comment>
<feature type="domain" description="Ig-like" evidence="9">
    <location>
        <begin position="718"/>
        <end position="806"/>
    </location>
</feature>
<dbReference type="FunFam" id="2.60.40.10:FF:000849">
    <property type="entry name" value="Uncharacterized protein, isoform F"/>
    <property type="match status" value="1"/>
</dbReference>
<dbReference type="Gene3D" id="2.60.40.10">
    <property type="entry name" value="Immunoglobulins"/>
    <property type="match status" value="9"/>
</dbReference>
<keyword evidence="3" id="KW-0963">Cytoplasm</keyword>
<dbReference type="InterPro" id="IPR013098">
    <property type="entry name" value="Ig_I-set"/>
</dbReference>
<feature type="compositionally biased region" description="Polar residues" evidence="8">
    <location>
        <begin position="1486"/>
        <end position="1511"/>
    </location>
</feature>
<evidence type="ECO:0000256" key="5">
    <source>
        <dbReference type="ARBA" id="ARBA00023157"/>
    </source>
</evidence>
<evidence type="ECO:0000256" key="7">
    <source>
        <dbReference type="SAM" id="Coils"/>
    </source>
</evidence>
<feature type="domain" description="Ig-like" evidence="9">
    <location>
        <begin position="929"/>
        <end position="1007"/>
    </location>
</feature>
<dbReference type="SMART" id="SM00409">
    <property type="entry name" value="IG"/>
    <property type="match status" value="9"/>
</dbReference>
<dbReference type="PANTHER" id="PTHR45080:SF8">
    <property type="entry name" value="IG-LIKE DOMAIN-CONTAINING PROTEIN"/>
    <property type="match status" value="1"/>
</dbReference>
<feature type="compositionally biased region" description="Polar residues" evidence="8">
    <location>
        <begin position="1966"/>
        <end position="1993"/>
    </location>
</feature>
<dbReference type="CDD" id="cd00096">
    <property type="entry name" value="Ig"/>
    <property type="match status" value="1"/>
</dbReference>
<feature type="domain" description="Ig-like" evidence="9">
    <location>
        <begin position="1355"/>
        <end position="1443"/>
    </location>
</feature>
<keyword evidence="4" id="KW-0732">Signal</keyword>
<feature type="domain" description="Ig-like" evidence="9">
    <location>
        <begin position="2820"/>
        <end position="2907"/>
    </location>
</feature>
<feature type="compositionally biased region" description="Polar residues" evidence="8">
    <location>
        <begin position="1175"/>
        <end position="1189"/>
    </location>
</feature>
<feature type="region of interest" description="Disordered" evidence="8">
    <location>
        <begin position="2203"/>
        <end position="2242"/>
    </location>
</feature>
<feature type="compositionally biased region" description="Polar residues" evidence="8">
    <location>
        <begin position="2511"/>
        <end position="2520"/>
    </location>
</feature>
<dbReference type="EMBL" id="JADBJN010000002">
    <property type="protein sequence ID" value="KAG5677721.1"/>
    <property type="molecule type" value="Genomic_DNA"/>
</dbReference>
<proteinExistence type="inferred from homology"/>
<evidence type="ECO:0000256" key="3">
    <source>
        <dbReference type="ARBA" id="ARBA00022490"/>
    </source>
</evidence>
<dbReference type="SMART" id="SM00408">
    <property type="entry name" value="IGc2"/>
    <property type="match status" value="9"/>
</dbReference>
<feature type="domain" description="Ig-like" evidence="9">
    <location>
        <begin position="620"/>
        <end position="708"/>
    </location>
</feature>
<evidence type="ECO:0000256" key="8">
    <source>
        <dbReference type="SAM" id="MobiDB-lite"/>
    </source>
</evidence>
<protein>
    <recommendedName>
        <fullName evidence="9">Ig-like domain-containing protein</fullName>
    </recommendedName>
</protein>
<reference evidence="10" key="1">
    <citation type="submission" date="2021-03" db="EMBL/GenBank/DDBJ databases">
        <title>Chromosome level genome of the anhydrobiotic midge Polypedilum vanderplanki.</title>
        <authorList>
            <person name="Yoshida Y."/>
            <person name="Kikawada T."/>
            <person name="Gusev O."/>
        </authorList>
    </citation>
    <scope>NUCLEOTIDE SEQUENCE</scope>
    <source>
        <strain evidence="10">NIAS01</strain>
        <tissue evidence="10">Whole body or cell culture</tissue>
    </source>
</reference>
<feature type="coiled-coil region" evidence="7">
    <location>
        <begin position="266"/>
        <end position="293"/>
    </location>
</feature>
<dbReference type="InterPro" id="IPR050958">
    <property type="entry name" value="Cell_Adh-Cytoskel_Orgn"/>
</dbReference>
<comment type="similarity">
    <text evidence="2">Belongs to the protein kinase superfamily. CAMK Ser/Thr protein kinase family.</text>
</comment>
<dbReference type="FunFam" id="2.60.40.10:FF:000714">
    <property type="entry name" value="Titin novex-3"/>
    <property type="match status" value="1"/>
</dbReference>
<keyword evidence="11" id="KW-1185">Reference proteome</keyword>
<feature type="compositionally biased region" description="Low complexity" evidence="8">
    <location>
        <begin position="2659"/>
        <end position="2668"/>
    </location>
</feature>
<feature type="domain" description="Ig-like" evidence="9">
    <location>
        <begin position="816"/>
        <end position="904"/>
    </location>
</feature>